<evidence type="ECO:0000256" key="10">
    <source>
        <dbReference type="ARBA" id="ARBA00044770"/>
    </source>
</evidence>
<evidence type="ECO:0000259" key="12">
    <source>
        <dbReference type="Pfam" id="PF00905"/>
    </source>
</evidence>
<name>A0A4Q7D235_9PSED</name>
<dbReference type="SUPFAM" id="SSF53955">
    <property type="entry name" value="Lysozyme-like"/>
    <property type="match status" value="1"/>
</dbReference>
<reference evidence="15 16" key="1">
    <citation type="submission" date="2019-02" db="EMBL/GenBank/DDBJ databases">
        <title>Pseudomonas spp from wheat grain.</title>
        <authorList>
            <person name="Cho G.-S."/>
            <person name="Franz C.M.A.P."/>
        </authorList>
    </citation>
    <scope>NUCLEOTIDE SEQUENCE [LARGE SCALE GENOMIC DNA]</scope>
    <source>
        <strain evidence="15 16">133NRW</strain>
    </source>
</reference>
<dbReference type="PANTHER" id="PTHR32282">
    <property type="entry name" value="BINDING PROTEIN TRANSPEPTIDASE, PUTATIVE-RELATED"/>
    <property type="match status" value="1"/>
</dbReference>
<dbReference type="InterPro" id="IPR001460">
    <property type="entry name" value="PCN-bd_Tpept"/>
</dbReference>
<dbReference type="NCBIfam" id="NF008414">
    <property type="entry name" value="PRK11240.1"/>
    <property type="match status" value="1"/>
</dbReference>
<dbReference type="InterPro" id="IPR050396">
    <property type="entry name" value="Glycosyltr_51/Transpeptidase"/>
</dbReference>
<feature type="domain" description="Penicillin-binding C-terminal" evidence="14">
    <location>
        <begin position="689"/>
        <end position="772"/>
    </location>
</feature>
<protein>
    <recommendedName>
        <fullName evidence="10">peptidoglycan glycosyltransferase</fullName>
        <ecNumber evidence="10">2.4.99.28</ecNumber>
    </recommendedName>
</protein>
<dbReference type="Proteomes" id="UP000293369">
    <property type="component" value="Unassembled WGS sequence"/>
</dbReference>
<keyword evidence="7" id="KW-0808">Transferase</keyword>
<evidence type="ECO:0000256" key="5">
    <source>
        <dbReference type="ARBA" id="ARBA00022670"/>
    </source>
</evidence>
<feature type="domain" description="Penicillin-binding protein transpeptidase" evidence="12">
    <location>
        <begin position="298"/>
        <end position="413"/>
    </location>
</feature>
<gene>
    <name evidence="15" type="ORF">EUX57_10130</name>
</gene>
<keyword evidence="5" id="KW-0645">Protease</keyword>
<keyword evidence="8" id="KW-0378">Hydrolase</keyword>
<dbReference type="InterPro" id="IPR011815">
    <property type="entry name" value="PBP_1c"/>
</dbReference>
<dbReference type="GO" id="GO:0030288">
    <property type="term" value="C:outer membrane-bounded periplasmic space"/>
    <property type="evidence" value="ECO:0007669"/>
    <property type="project" value="TreeGrafter"/>
</dbReference>
<dbReference type="Pfam" id="PF00905">
    <property type="entry name" value="Transpeptidase"/>
    <property type="match status" value="1"/>
</dbReference>
<evidence type="ECO:0000256" key="11">
    <source>
        <dbReference type="ARBA" id="ARBA00049902"/>
    </source>
</evidence>
<evidence type="ECO:0000313" key="15">
    <source>
        <dbReference type="EMBL" id="RZI31932.1"/>
    </source>
</evidence>
<dbReference type="GO" id="GO:0009252">
    <property type="term" value="P:peptidoglycan biosynthetic process"/>
    <property type="evidence" value="ECO:0007669"/>
    <property type="project" value="UniProtKB-UniPathway"/>
</dbReference>
<dbReference type="GO" id="GO:0008955">
    <property type="term" value="F:peptidoglycan glycosyltransferase activity"/>
    <property type="evidence" value="ECO:0007669"/>
    <property type="project" value="UniProtKB-EC"/>
</dbReference>
<evidence type="ECO:0000256" key="9">
    <source>
        <dbReference type="ARBA" id="ARBA00023268"/>
    </source>
</evidence>
<keyword evidence="9" id="KW-0511">Multifunctional enzyme</keyword>
<evidence type="ECO:0000256" key="7">
    <source>
        <dbReference type="ARBA" id="ARBA00022679"/>
    </source>
</evidence>
<dbReference type="Gene3D" id="3.40.710.10">
    <property type="entry name" value="DD-peptidase/beta-lactamase superfamily"/>
    <property type="match status" value="1"/>
</dbReference>
<evidence type="ECO:0000259" key="14">
    <source>
        <dbReference type="Pfam" id="PF06832"/>
    </source>
</evidence>
<comment type="similarity">
    <text evidence="2">In the C-terminal section; belongs to the transpeptidase family.</text>
</comment>
<comment type="catalytic activity">
    <reaction evidence="11">
        <text>[GlcNAc-(1-&gt;4)-Mur2Ac(oyl-L-Ala-gamma-D-Glu-L-Lys-D-Ala-D-Ala)](n)-di-trans,octa-cis-undecaprenyl diphosphate + beta-D-GlcNAc-(1-&gt;4)-Mur2Ac(oyl-L-Ala-gamma-D-Glu-L-Lys-D-Ala-D-Ala)-di-trans,octa-cis-undecaprenyl diphosphate = [GlcNAc-(1-&gt;4)-Mur2Ac(oyl-L-Ala-gamma-D-Glu-L-Lys-D-Ala-D-Ala)](n+1)-di-trans,octa-cis-undecaprenyl diphosphate + di-trans,octa-cis-undecaprenyl diphosphate + H(+)</text>
        <dbReference type="Rhea" id="RHEA:23708"/>
        <dbReference type="Rhea" id="RHEA-COMP:9602"/>
        <dbReference type="Rhea" id="RHEA-COMP:9603"/>
        <dbReference type="ChEBI" id="CHEBI:15378"/>
        <dbReference type="ChEBI" id="CHEBI:58405"/>
        <dbReference type="ChEBI" id="CHEBI:60033"/>
        <dbReference type="ChEBI" id="CHEBI:78435"/>
        <dbReference type="EC" id="2.4.99.28"/>
    </reaction>
</comment>
<dbReference type="GO" id="GO:0004180">
    <property type="term" value="F:carboxypeptidase activity"/>
    <property type="evidence" value="ECO:0007669"/>
    <property type="project" value="UniProtKB-KW"/>
</dbReference>
<evidence type="ECO:0000313" key="16">
    <source>
        <dbReference type="Proteomes" id="UP000293369"/>
    </source>
</evidence>
<dbReference type="EMBL" id="SGFE01000017">
    <property type="protein sequence ID" value="RZI31932.1"/>
    <property type="molecule type" value="Genomic_DNA"/>
</dbReference>
<dbReference type="EC" id="2.4.99.28" evidence="10"/>
<comment type="similarity">
    <text evidence="3">In the N-terminal section; belongs to the glycosyltransferase 51 family.</text>
</comment>
<dbReference type="AlphaFoldDB" id="A0A4Q7D235"/>
<dbReference type="InterPro" id="IPR001264">
    <property type="entry name" value="Glyco_trans_51"/>
</dbReference>
<dbReference type="PANTHER" id="PTHR32282:SF15">
    <property type="entry name" value="PENICILLIN-BINDING PROTEIN 1C"/>
    <property type="match status" value="1"/>
</dbReference>
<dbReference type="RefSeq" id="WP_122461805.1">
    <property type="nucleotide sequence ID" value="NZ_CAXAOR010000079.1"/>
</dbReference>
<dbReference type="InterPro" id="IPR012338">
    <property type="entry name" value="Beta-lactam/transpept-like"/>
</dbReference>
<dbReference type="Pfam" id="PF00912">
    <property type="entry name" value="Transgly"/>
    <property type="match status" value="1"/>
</dbReference>
<sequence>MNLRFVARWTLVSLLLVIALLWLADRIWPLPLPQDDLARVVLAEDGTPLWRFADADGVWRYPVHTREVSPYYLDAVLTYEDRWFYRHPGVNPLALVRATWQNLTGARVVSGGSTLSMQVARLLDPHSRTLQGKLRQLWRTAQLEWHLSKDEILTLYLNRAPFGGTLQGVAAASWAYLGKSPAQLTHAEAALLAVLPQAPSRLRPDRHPQRAQQARDKVLRRLAEFQVWPQSAVDEALEEPLLLAPRLEPSLAPLLARRLNRPDSPPLIRTTVDATLQRRLEDLLLGWRARLPEHTSAAILVVEEETMAVRAYLGSVDINDAKRFGHVDMINALRSPGSTLKPFLYGMALDDGLIHSESLLQDVPRRYGDYRPGNFSMGFTGAVPASTALSSSLNLPAVQLLEAYGPKRFAAQMRIGGMPLALPALAEPNLALILGGAGSRLEELVSGYSALARDGKSATLRLQPDDALRERPLLSPGAAWIVRRILSGQARPDRDPRAELVQRPTLAWKTGTSYGFRDAWAIGVGPRYLIGVWIGRPDGTPVPGQFGLASAAPLMLQVHDVLTNRDSQRGISAPVKAVPANVGVAAICWPLGQPMSRSDPNCRRQRFAWTLDNTTPPTLQALDQPLSVGLMENLWVNAKGLRVDAHCPGAEPKHIALWPAPLEPWLPRVERREARIPAADPDCPPPALAAASPLSIVGVREGDQLRLPAASQQALRLKISALGGSGRRWWFLNGTPLGDSANQDSINASFERLGRYQLSVLDEAGQTARLEFSVVD</sequence>
<evidence type="ECO:0000256" key="1">
    <source>
        <dbReference type="ARBA" id="ARBA00004752"/>
    </source>
</evidence>
<dbReference type="InterPro" id="IPR009647">
    <property type="entry name" value="PBP_C"/>
</dbReference>
<evidence type="ECO:0000256" key="4">
    <source>
        <dbReference type="ARBA" id="ARBA00022645"/>
    </source>
</evidence>
<dbReference type="UniPathway" id="UPA00219"/>
<evidence type="ECO:0000256" key="2">
    <source>
        <dbReference type="ARBA" id="ARBA00007090"/>
    </source>
</evidence>
<feature type="domain" description="Glycosyl transferase family 51" evidence="13">
    <location>
        <begin position="56"/>
        <end position="222"/>
    </location>
</feature>
<comment type="caution">
    <text evidence="15">The sequence shown here is derived from an EMBL/GenBank/DDBJ whole genome shotgun (WGS) entry which is preliminary data.</text>
</comment>
<dbReference type="Gene3D" id="1.10.3810.10">
    <property type="entry name" value="Biosynthetic peptidoglycan transglycosylase-like"/>
    <property type="match status" value="1"/>
</dbReference>
<dbReference type="FunFam" id="3.40.710.10:FF:000021">
    <property type="entry name" value="Penicillin-binding protein 1C"/>
    <property type="match status" value="1"/>
</dbReference>
<comment type="pathway">
    <text evidence="1">Cell wall biogenesis; peptidoglycan biosynthesis.</text>
</comment>
<organism evidence="15 16">
    <name type="scientific">Pseudomonas orientalis</name>
    <dbReference type="NCBI Taxonomy" id="76758"/>
    <lineage>
        <taxon>Bacteria</taxon>
        <taxon>Pseudomonadati</taxon>
        <taxon>Pseudomonadota</taxon>
        <taxon>Gammaproteobacteria</taxon>
        <taxon>Pseudomonadales</taxon>
        <taxon>Pseudomonadaceae</taxon>
        <taxon>Pseudomonas</taxon>
    </lineage>
</organism>
<keyword evidence="4" id="KW-0121">Carboxypeptidase</keyword>
<dbReference type="FunFam" id="1.10.3810.10:FF:000006">
    <property type="entry name" value="Penicillin-binding protein 1C"/>
    <property type="match status" value="1"/>
</dbReference>
<dbReference type="SUPFAM" id="SSF56601">
    <property type="entry name" value="beta-lactamase/transpeptidase-like"/>
    <property type="match status" value="1"/>
</dbReference>
<evidence type="ECO:0000259" key="13">
    <source>
        <dbReference type="Pfam" id="PF00912"/>
    </source>
</evidence>
<evidence type="ECO:0000256" key="8">
    <source>
        <dbReference type="ARBA" id="ARBA00022801"/>
    </source>
</evidence>
<proteinExistence type="inferred from homology"/>
<evidence type="ECO:0000256" key="3">
    <source>
        <dbReference type="ARBA" id="ARBA00007739"/>
    </source>
</evidence>
<dbReference type="GO" id="GO:0008658">
    <property type="term" value="F:penicillin binding"/>
    <property type="evidence" value="ECO:0007669"/>
    <property type="project" value="InterPro"/>
</dbReference>
<evidence type="ECO:0000256" key="6">
    <source>
        <dbReference type="ARBA" id="ARBA00022676"/>
    </source>
</evidence>
<dbReference type="InterPro" id="IPR023346">
    <property type="entry name" value="Lysozyme-like_dom_sf"/>
</dbReference>
<accession>A0A4Q7D235</accession>
<dbReference type="InterPro" id="IPR036950">
    <property type="entry name" value="PBP_transglycosylase"/>
</dbReference>
<keyword evidence="6" id="KW-0328">Glycosyltransferase</keyword>
<dbReference type="GO" id="GO:0006508">
    <property type="term" value="P:proteolysis"/>
    <property type="evidence" value="ECO:0007669"/>
    <property type="project" value="UniProtKB-KW"/>
</dbReference>
<dbReference type="NCBIfam" id="TIGR02073">
    <property type="entry name" value="PBP_1c"/>
    <property type="match status" value="1"/>
</dbReference>
<dbReference type="Pfam" id="PF06832">
    <property type="entry name" value="BiPBP_C"/>
    <property type="match status" value="1"/>
</dbReference>